<dbReference type="PRINTS" id="PR00447">
    <property type="entry name" value="NATRESASSCMP"/>
</dbReference>
<dbReference type="PANTHER" id="PTHR11706">
    <property type="entry name" value="SOLUTE CARRIER PROTEIN FAMILY 11 MEMBER"/>
    <property type="match status" value="1"/>
</dbReference>
<feature type="transmembrane region" description="Helical" evidence="7">
    <location>
        <begin position="118"/>
        <end position="138"/>
    </location>
</feature>
<name>A0ABZ0X3H2_9GAMM</name>
<keyword evidence="5 7" id="KW-1133">Transmembrane helix</keyword>
<dbReference type="EMBL" id="CP140158">
    <property type="protein sequence ID" value="WQG85146.1"/>
    <property type="molecule type" value="Genomic_DNA"/>
</dbReference>
<keyword evidence="3 7" id="KW-0812">Transmembrane</keyword>
<evidence type="ECO:0000256" key="4">
    <source>
        <dbReference type="ARBA" id="ARBA00022847"/>
    </source>
</evidence>
<keyword evidence="2" id="KW-0813">Transport</keyword>
<feature type="transmembrane region" description="Helical" evidence="7">
    <location>
        <begin position="37"/>
        <end position="57"/>
    </location>
</feature>
<evidence type="ECO:0000256" key="5">
    <source>
        <dbReference type="ARBA" id="ARBA00022989"/>
    </source>
</evidence>
<comment type="subcellular location">
    <subcellularLocation>
        <location evidence="1">Membrane</location>
        <topology evidence="1">Multi-pass membrane protein</topology>
    </subcellularLocation>
</comment>
<feature type="transmembrane region" description="Helical" evidence="7">
    <location>
        <begin position="78"/>
        <end position="98"/>
    </location>
</feature>
<dbReference type="Proteomes" id="UP001324185">
    <property type="component" value="Chromosome"/>
</dbReference>
<keyword evidence="9" id="KW-1185">Reference proteome</keyword>
<feature type="transmembrane region" description="Helical" evidence="7">
    <location>
        <begin position="343"/>
        <end position="366"/>
    </location>
</feature>
<feature type="transmembrane region" description="Helical" evidence="7">
    <location>
        <begin position="317"/>
        <end position="337"/>
    </location>
</feature>
<dbReference type="RefSeq" id="WP_018625230.1">
    <property type="nucleotide sequence ID" value="NZ_CP140158.1"/>
</dbReference>
<gene>
    <name evidence="8" type="ORF">SR900_11810</name>
</gene>
<evidence type="ECO:0000256" key="3">
    <source>
        <dbReference type="ARBA" id="ARBA00022692"/>
    </source>
</evidence>
<protein>
    <submittedName>
        <fullName evidence="8">Nramp family divalent metal transporter</fullName>
    </submittedName>
</protein>
<feature type="transmembrane region" description="Helical" evidence="7">
    <location>
        <begin position="279"/>
        <end position="305"/>
    </location>
</feature>
<evidence type="ECO:0000313" key="8">
    <source>
        <dbReference type="EMBL" id="WQG85146.1"/>
    </source>
</evidence>
<organism evidence="8 9">
    <name type="scientific">Kangiella aquimarina</name>
    <dbReference type="NCBI Taxonomy" id="261965"/>
    <lineage>
        <taxon>Bacteria</taxon>
        <taxon>Pseudomonadati</taxon>
        <taxon>Pseudomonadota</taxon>
        <taxon>Gammaproteobacteria</taxon>
        <taxon>Kangiellales</taxon>
        <taxon>Kangiellaceae</taxon>
        <taxon>Kangiella</taxon>
    </lineage>
</organism>
<dbReference type="NCBIfam" id="NF037982">
    <property type="entry name" value="Nramp_1"/>
    <property type="match status" value="1"/>
</dbReference>
<accession>A0ABZ0X3H2</accession>
<dbReference type="Pfam" id="PF01566">
    <property type="entry name" value="Nramp"/>
    <property type="match status" value="1"/>
</dbReference>
<dbReference type="InterPro" id="IPR001046">
    <property type="entry name" value="NRAMP_fam"/>
</dbReference>
<keyword evidence="6 7" id="KW-0472">Membrane</keyword>
<evidence type="ECO:0000256" key="6">
    <source>
        <dbReference type="ARBA" id="ARBA00023136"/>
    </source>
</evidence>
<dbReference type="PANTHER" id="PTHR11706:SF33">
    <property type="entry name" value="NATURAL RESISTANCE-ASSOCIATED MACROPHAGE PROTEIN 2"/>
    <property type="match status" value="1"/>
</dbReference>
<feature type="transmembrane region" description="Helical" evidence="7">
    <location>
        <begin position="230"/>
        <end position="254"/>
    </location>
</feature>
<feature type="transmembrane region" description="Helical" evidence="7">
    <location>
        <begin position="150"/>
        <end position="169"/>
    </location>
</feature>
<evidence type="ECO:0000313" key="9">
    <source>
        <dbReference type="Proteomes" id="UP001324185"/>
    </source>
</evidence>
<feature type="transmembrane region" description="Helical" evidence="7">
    <location>
        <begin position="378"/>
        <end position="400"/>
    </location>
</feature>
<evidence type="ECO:0000256" key="7">
    <source>
        <dbReference type="SAM" id="Phobius"/>
    </source>
</evidence>
<keyword evidence="4" id="KW-0769">Symport</keyword>
<sequence length="407" mass="43233">MTKRKFSFGPATLVTAAFIGPGTVTVATKAGASFGFVLLWALVFSVLATMILQEMTARLGVVGRKGLGESIREQFTNPLARGVAVILVISAIVIGNAAYEGGNIAGATLGIDAVFGEWFLAGSLNGWALLIGIIAFTLLWTGSYKLIERFLIAIVLLMSVSFLLTFIITKPDFSELFSGLFIPTLPDGATLTVIALIGTTVVPYNLFLHASSAKKKWHDENDLPEARRDLLISIPLGGLITMAIISTAASAFFAKQIEINSAADMALSLEPLFGASAKYLMALGLFSAGITSAITAPLASAYALAGLMQLGNDMRSIKFRAVWISILITGVILASIGFKPISIIWFAQIANGILLPIVAIFLLWTMNQSFLGKHKNSLLQNILGGLVVLVTLMLSARSLMSAFGLLN</sequence>
<evidence type="ECO:0000256" key="1">
    <source>
        <dbReference type="ARBA" id="ARBA00004141"/>
    </source>
</evidence>
<proteinExistence type="predicted"/>
<reference evidence="8 9" key="1">
    <citation type="submission" date="2023-11" db="EMBL/GenBank/DDBJ databases">
        <title>MicrobeMod: A computational toolkit for identifying prokaryotic methylation and restriction-modification with nanopore sequencing.</title>
        <authorList>
            <person name="Crits-Christoph A."/>
            <person name="Kang S.C."/>
            <person name="Lee H."/>
            <person name="Ostrov N."/>
        </authorList>
    </citation>
    <scope>NUCLEOTIDE SEQUENCE [LARGE SCALE GENOMIC DNA]</scope>
    <source>
        <strain evidence="8 9">DSMZ 16071</strain>
    </source>
</reference>
<evidence type="ECO:0000256" key="2">
    <source>
        <dbReference type="ARBA" id="ARBA00022448"/>
    </source>
</evidence>
<feature type="transmembrane region" description="Helical" evidence="7">
    <location>
        <begin position="189"/>
        <end position="209"/>
    </location>
</feature>